<keyword evidence="9" id="KW-0408">Iron</keyword>
<evidence type="ECO:0000256" key="4">
    <source>
        <dbReference type="ARBA" id="ARBA00022617"/>
    </source>
</evidence>
<comment type="caution">
    <text evidence="14">The sequence shown here is derived from an EMBL/GenBank/DDBJ whole genome shotgun (WGS) entry which is preliminary data.</text>
</comment>
<evidence type="ECO:0000256" key="1">
    <source>
        <dbReference type="ARBA" id="ARBA00001970"/>
    </source>
</evidence>
<gene>
    <name evidence="14" type="ORF">IV203_003552</name>
</gene>
<feature type="transmembrane region" description="Helical" evidence="12">
    <location>
        <begin position="178"/>
        <end position="200"/>
    </location>
</feature>
<dbReference type="Proteomes" id="UP000693970">
    <property type="component" value="Unassembled WGS sequence"/>
</dbReference>
<dbReference type="InterPro" id="IPR006593">
    <property type="entry name" value="Cyt_b561/ferric_Rdtase_TM"/>
</dbReference>
<dbReference type="PROSITE" id="PS50939">
    <property type="entry name" value="CYTOCHROME_B561"/>
    <property type="match status" value="1"/>
</dbReference>
<comment type="subcellular location">
    <subcellularLocation>
        <location evidence="2">Membrane</location>
        <topology evidence="2">Multi-pass membrane protein</topology>
    </subcellularLocation>
</comment>
<evidence type="ECO:0000256" key="2">
    <source>
        <dbReference type="ARBA" id="ARBA00004141"/>
    </source>
</evidence>
<feature type="transmembrane region" description="Helical" evidence="12">
    <location>
        <begin position="70"/>
        <end position="89"/>
    </location>
</feature>
<keyword evidence="7" id="KW-0249">Electron transport</keyword>
<name>A0A9K3L3Q1_9STRA</name>
<evidence type="ECO:0000256" key="9">
    <source>
        <dbReference type="ARBA" id="ARBA00023004"/>
    </source>
</evidence>
<evidence type="ECO:0000256" key="12">
    <source>
        <dbReference type="SAM" id="Phobius"/>
    </source>
</evidence>
<evidence type="ECO:0000313" key="14">
    <source>
        <dbReference type="EMBL" id="KAG7354196.1"/>
    </source>
</evidence>
<accession>A0A9K3L3Q1</accession>
<dbReference type="SMART" id="SM00665">
    <property type="entry name" value="B561"/>
    <property type="match status" value="1"/>
</dbReference>
<reference evidence="14" key="1">
    <citation type="journal article" date="2021" name="Sci. Rep.">
        <title>Diploid genomic architecture of Nitzschia inconspicua, an elite biomass production diatom.</title>
        <authorList>
            <person name="Oliver A."/>
            <person name="Podell S."/>
            <person name="Pinowska A."/>
            <person name="Traller J.C."/>
            <person name="Smith S.R."/>
            <person name="McClure R."/>
            <person name="Beliaev A."/>
            <person name="Bohutskyi P."/>
            <person name="Hill E.A."/>
            <person name="Rabines A."/>
            <person name="Zheng H."/>
            <person name="Allen L.Z."/>
            <person name="Kuo A."/>
            <person name="Grigoriev I.V."/>
            <person name="Allen A.E."/>
            <person name="Hazlebeck D."/>
            <person name="Allen E.E."/>
        </authorList>
    </citation>
    <scope>NUCLEOTIDE SEQUENCE</scope>
    <source>
        <strain evidence="14">Hildebrandi</strain>
    </source>
</reference>
<dbReference type="OrthoDB" id="907479at2759"/>
<evidence type="ECO:0000256" key="10">
    <source>
        <dbReference type="ARBA" id="ARBA00023136"/>
    </source>
</evidence>
<feature type="domain" description="Cytochrome b561" evidence="13">
    <location>
        <begin position="73"/>
        <end position="295"/>
    </location>
</feature>
<dbReference type="GO" id="GO:0016020">
    <property type="term" value="C:membrane"/>
    <property type="evidence" value="ECO:0007669"/>
    <property type="project" value="UniProtKB-SubCell"/>
</dbReference>
<feature type="transmembrane region" description="Helical" evidence="12">
    <location>
        <begin position="221"/>
        <end position="244"/>
    </location>
</feature>
<keyword evidence="3" id="KW-0813">Transport</keyword>
<keyword evidence="4" id="KW-0349">Heme</keyword>
<comment type="cofactor">
    <cofactor evidence="1">
        <name>heme b</name>
        <dbReference type="ChEBI" id="CHEBI:60344"/>
    </cofactor>
</comment>
<feature type="region of interest" description="Disordered" evidence="11">
    <location>
        <begin position="15"/>
        <end position="53"/>
    </location>
</feature>
<feature type="transmembrane region" description="Helical" evidence="12">
    <location>
        <begin position="109"/>
        <end position="128"/>
    </location>
</feature>
<dbReference type="PANTHER" id="PTHR10106">
    <property type="entry name" value="CYTOCHROME B561-RELATED"/>
    <property type="match status" value="1"/>
</dbReference>
<dbReference type="Pfam" id="PF03188">
    <property type="entry name" value="Cytochrom_B561"/>
    <property type="match status" value="1"/>
</dbReference>
<feature type="compositionally biased region" description="Polar residues" evidence="11">
    <location>
        <begin position="20"/>
        <end position="30"/>
    </location>
</feature>
<evidence type="ECO:0000313" key="15">
    <source>
        <dbReference type="Proteomes" id="UP000693970"/>
    </source>
</evidence>
<keyword evidence="15" id="KW-1185">Reference proteome</keyword>
<keyword evidence="10 12" id="KW-0472">Membrane</keyword>
<keyword evidence="6" id="KW-0479">Metal-binding</keyword>
<evidence type="ECO:0000256" key="11">
    <source>
        <dbReference type="SAM" id="MobiDB-lite"/>
    </source>
</evidence>
<keyword evidence="5 12" id="KW-0812">Transmembrane</keyword>
<dbReference type="GO" id="GO:0046872">
    <property type="term" value="F:metal ion binding"/>
    <property type="evidence" value="ECO:0007669"/>
    <property type="project" value="UniProtKB-KW"/>
</dbReference>
<evidence type="ECO:0000259" key="13">
    <source>
        <dbReference type="PROSITE" id="PS50939"/>
    </source>
</evidence>
<dbReference type="AlphaFoldDB" id="A0A9K3L3Q1"/>
<dbReference type="InterPro" id="IPR043205">
    <property type="entry name" value="CYB561/CYBRD1-like"/>
</dbReference>
<evidence type="ECO:0000256" key="8">
    <source>
        <dbReference type="ARBA" id="ARBA00022989"/>
    </source>
</evidence>
<protein>
    <submittedName>
        <fullName evidence="14">Cytochrome b561</fullName>
    </submittedName>
</protein>
<organism evidence="14 15">
    <name type="scientific">Nitzschia inconspicua</name>
    <dbReference type="NCBI Taxonomy" id="303405"/>
    <lineage>
        <taxon>Eukaryota</taxon>
        <taxon>Sar</taxon>
        <taxon>Stramenopiles</taxon>
        <taxon>Ochrophyta</taxon>
        <taxon>Bacillariophyta</taxon>
        <taxon>Bacillariophyceae</taxon>
        <taxon>Bacillariophycidae</taxon>
        <taxon>Bacillariales</taxon>
        <taxon>Bacillariaceae</taxon>
        <taxon>Nitzschia</taxon>
    </lineage>
</organism>
<feature type="transmembrane region" description="Helical" evidence="12">
    <location>
        <begin position="140"/>
        <end position="158"/>
    </location>
</feature>
<reference evidence="14" key="2">
    <citation type="submission" date="2021-04" db="EMBL/GenBank/DDBJ databases">
        <authorList>
            <person name="Podell S."/>
        </authorList>
    </citation>
    <scope>NUCLEOTIDE SEQUENCE</scope>
    <source>
        <strain evidence="14">Hildebrandi</strain>
    </source>
</reference>
<evidence type="ECO:0000256" key="6">
    <source>
        <dbReference type="ARBA" id="ARBA00022723"/>
    </source>
</evidence>
<dbReference type="GO" id="GO:0016491">
    <property type="term" value="F:oxidoreductase activity"/>
    <property type="evidence" value="ECO:0007669"/>
    <property type="project" value="InterPro"/>
</dbReference>
<feature type="compositionally biased region" description="Low complexity" evidence="11">
    <location>
        <begin position="31"/>
        <end position="48"/>
    </location>
</feature>
<evidence type="ECO:0000256" key="7">
    <source>
        <dbReference type="ARBA" id="ARBA00022982"/>
    </source>
</evidence>
<sequence length="305" mass="34638">MASIIIDDDDDDRATPLLSDYSSNDQRNMNPTETAPLTLSLSETTAETTGEDDTSVDAWRQRLIRYQRHASLVAHLCALVSLFTVVSWINHLGGLSWKYGESKQVFNWHPLLMITGFAFMTVASLSFRNLNRPKSKTLHGLGWTIGILCMIIALVAVFRSHNDPISGFIANMYSMHSWIGMFVFVLYTMQFVSGMVSFGFPVTWRWGNGMPIASEAFKSRLLLVHHFFGPFIYLSLMATILMGIQEKEGFVGCAYKVEQVDRFPHFYEIPLVCRVSHFLGFFVFLTGMSTSFALYPIDRGMYRQN</sequence>
<dbReference type="EMBL" id="JAGRRH010000016">
    <property type="protein sequence ID" value="KAG7354196.1"/>
    <property type="molecule type" value="Genomic_DNA"/>
</dbReference>
<feature type="transmembrane region" description="Helical" evidence="12">
    <location>
        <begin position="278"/>
        <end position="297"/>
    </location>
</feature>
<dbReference type="PANTHER" id="PTHR10106:SF0">
    <property type="entry name" value="LD36721P"/>
    <property type="match status" value="1"/>
</dbReference>
<evidence type="ECO:0000256" key="3">
    <source>
        <dbReference type="ARBA" id="ARBA00022448"/>
    </source>
</evidence>
<evidence type="ECO:0000256" key="5">
    <source>
        <dbReference type="ARBA" id="ARBA00022692"/>
    </source>
</evidence>
<keyword evidence="8 12" id="KW-1133">Transmembrane helix</keyword>
<proteinExistence type="predicted"/>